<reference evidence="1 2" key="1">
    <citation type="submission" date="2012-04" db="EMBL/GenBank/DDBJ databases">
        <authorList>
            <person name="Harkins D.M."/>
            <person name="Madupu R."/>
            <person name="Durkin A.S."/>
            <person name="Torralba M."/>
            <person name="Methe B."/>
            <person name="Sutton G.G."/>
            <person name="Nelson K.E."/>
        </authorList>
    </citation>
    <scope>NUCLEOTIDE SEQUENCE [LARGE SCALE GENOMIC DNA]</scope>
    <source>
        <strain evidence="1 2">HK411</strain>
    </source>
</reference>
<dbReference type="EMBL" id="AJMU01000066">
    <property type="protein sequence ID" value="EIG24624.1"/>
    <property type="molecule type" value="Genomic_DNA"/>
</dbReference>
<protein>
    <submittedName>
        <fullName evidence="1">Uncharacterized protein</fullName>
    </submittedName>
</protein>
<proteinExistence type="predicted"/>
<evidence type="ECO:0000313" key="2">
    <source>
        <dbReference type="Proteomes" id="UP000003345"/>
    </source>
</evidence>
<dbReference type="PATRIC" id="fig|1095743.3.peg.1405"/>
<sequence>MTSEQAVESYVFFAKLLFAKLSKDLTAYFRYNVHNFIKSLSREF</sequence>
<dbReference type="AlphaFoldDB" id="I2NFL3"/>
<evidence type="ECO:0000313" key="1">
    <source>
        <dbReference type="EMBL" id="EIG24624.1"/>
    </source>
</evidence>
<name>I2NFL3_9PAST</name>
<accession>I2NFL3</accession>
<gene>
    <name evidence="1" type="ORF">HMPREF1054_0924</name>
</gene>
<dbReference type="Proteomes" id="UP000003345">
    <property type="component" value="Unassembled WGS sequence"/>
</dbReference>
<organism evidence="1 2">
    <name type="scientific">Haemophilus paraphrohaemolyticus HK411</name>
    <dbReference type="NCBI Taxonomy" id="1095743"/>
    <lineage>
        <taxon>Bacteria</taxon>
        <taxon>Pseudomonadati</taxon>
        <taxon>Pseudomonadota</taxon>
        <taxon>Gammaproteobacteria</taxon>
        <taxon>Pasteurellales</taxon>
        <taxon>Pasteurellaceae</taxon>
        <taxon>Haemophilus</taxon>
    </lineage>
</organism>
<comment type="caution">
    <text evidence="1">The sequence shown here is derived from an EMBL/GenBank/DDBJ whole genome shotgun (WGS) entry which is preliminary data.</text>
</comment>